<dbReference type="InterPro" id="IPR018833">
    <property type="entry name" value="Rv2993c-like_N"/>
</dbReference>
<dbReference type="Gene3D" id="2.30.30.370">
    <property type="entry name" value="FAH"/>
    <property type="match status" value="1"/>
</dbReference>
<feature type="domain" description="Rv2993c-like N-terminal" evidence="3">
    <location>
        <begin position="1"/>
        <end position="44"/>
    </location>
</feature>
<dbReference type="AlphaFoldDB" id="A0A2X3KIM4"/>
<dbReference type="InterPro" id="IPR036663">
    <property type="entry name" value="Fumarylacetoacetase_C_sf"/>
</dbReference>
<dbReference type="PANTHER" id="PTHR11820">
    <property type="entry name" value="ACYLPYRUVASE"/>
    <property type="match status" value="1"/>
</dbReference>
<evidence type="ECO:0000256" key="1">
    <source>
        <dbReference type="ARBA" id="ARBA00022723"/>
    </source>
</evidence>
<accession>A0A2X3KIM4</accession>
<keyword evidence="5" id="KW-1185">Reference proteome</keyword>
<evidence type="ECO:0000313" key="5">
    <source>
        <dbReference type="Proteomes" id="UP000249818"/>
    </source>
</evidence>
<dbReference type="GO" id="GO:0016853">
    <property type="term" value="F:isomerase activity"/>
    <property type="evidence" value="ECO:0007669"/>
    <property type="project" value="UniProtKB-ARBA"/>
</dbReference>
<dbReference type="FunFam" id="3.90.850.10:FF:000002">
    <property type="entry name" value="2-hydroxyhepta-2,4-diene-1,7-dioate isomerase"/>
    <property type="match status" value="1"/>
</dbReference>
<dbReference type="Pfam" id="PF10370">
    <property type="entry name" value="Rv2993c-like_N"/>
    <property type="match status" value="1"/>
</dbReference>
<dbReference type="Gene3D" id="3.90.850.10">
    <property type="entry name" value="Fumarylacetoacetase-like, C-terminal domain"/>
    <property type="match status" value="1"/>
</dbReference>
<protein>
    <submittedName>
        <fullName evidence="4">Uncharacterized protein</fullName>
    </submittedName>
</protein>
<proteinExistence type="predicted"/>
<dbReference type="EMBL" id="LS483254">
    <property type="protein sequence ID" value="SQD92441.1"/>
    <property type="molecule type" value="Genomic_DNA"/>
</dbReference>
<sequence length="246" mass="26815">MRIVRFGRGTWGTLDGDEIRVTRGPGGGTTGRTFRLGEVRLLPPARPTKIVCVGRNYREHIREMGHPDEAPAEPGLFLKAPNALAAPGETIPYPPFTHSLHYEGELAVVIGRRMKAVPEREALDYVLGYTCALDLTARDRQKTDLQWVRAKSADGFLPLGPWVETDLDPRALSIRTHVNGELRQHGQTADMIFPVPHLLAYTSAFMTLVPGDVVLTGTPSGVGELHRGDTVEVAVEGIGSLAVRIA</sequence>
<gene>
    <name evidence="4" type="ORF">BARAN1_0416</name>
</gene>
<dbReference type="PANTHER" id="PTHR11820:SF7">
    <property type="entry name" value="ACYLPYRUVASE FAHD1, MITOCHONDRIAL"/>
    <property type="match status" value="1"/>
</dbReference>
<feature type="domain" description="Fumarylacetoacetase-like C-terminal" evidence="2">
    <location>
        <begin position="49"/>
        <end position="245"/>
    </location>
</feature>
<evidence type="ECO:0000259" key="2">
    <source>
        <dbReference type="Pfam" id="PF01557"/>
    </source>
</evidence>
<dbReference type="SUPFAM" id="SSF56529">
    <property type="entry name" value="FAH"/>
    <property type="match status" value="1"/>
</dbReference>
<evidence type="ECO:0000259" key="3">
    <source>
        <dbReference type="Pfam" id="PF10370"/>
    </source>
</evidence>
<organism evidence="4 5">
    <name type="scientific">Candidatus Bipolaricaulis anaerobius</name>
    <dbReference type="NCBI Taxonomy" id="2026885"/>
    <lineage>
        <taxon>Bacteria</taxon>
        <taxon>Candidatus Bipolaricaulota</taxon>
        <taxon>Candidatus Bipolaricaulia</taxon>
        <taxon>Candidatus Bipolaricaulales</taxon>
        <taxon>Candidatus Bipolaricaulaceae</taxon>
        <taxon>Candidatus Bipolaricaulis</taxon>
    </lineage>
</organism>
<dbReference type="KEGG" id="bana:BARAN1_0416"/>
<dbReference type="OrthoDB" id="9805307at2"/>
<dbReference type="GO" id="GO:0019752">
    <property type="term" value="P:carboxylic acid metabolic process"/>
    <property type="evidence" value="ECO:0007669"/>
    <property type="project" value="UniProtKB-ARBA"/>
</dbReference>
<dbReference type="GO" id="GO:0018773">
    <property type="term" value="F:acetylpyruvate hydrolase activity"/>
    <property type="evidence" value="ECO:0007669"/>
    <property type="project" value="TreeGrafter"/>
</dbReference>
<reference evidence="5" key="1">
    <citation type="submission" date="2018-05" db="EMBL/GenBank/DDBJ databases">
        <authorList>
            <person name="Hao L."/>
        </authorList>
    </citation>
    <scope>NUCLEOTIDE SEQUENCE [LARGE SCALE GENOMIC DNA]</scope>
</reference>
<dbReference type="RefSeq" id="WP_122030660.1">
    <property type="nucleotide sequence ID" value="NZ_LS483254.1"/>
</dbReference>
<keyword evidence="1" id="KW-0479">Metal-binding</keyword>
<name>A0A2X3KIM4_9BACT</name>
<dbReference type="InterPro" id="IPR011234">
    <property type="entry name" value="Fumarylacetoacetase-like_C"/>
</dbReference>
<dbReference type="Proteomes" id="UP000249818">
    <property type="component" value="Chromosome BARAN1"/>
</dbReference>
<dbReference type="GO" id="GO:0046872">
    <property type="term" value="F:metal ion binding"/>
    <property type="evidence" value="ECO:0007669"/>
    <property type="project" value="UniProtKB-KW"/>
</dbReference>
<evidence type="ECO:0000313" key="4">
    <source>
        <dbReference type="EMBL" id="SQD92441.1"/>
    </source>
</evidence>
<dbReference type="Pfam" id="PF01557">
    <property type="entry name" value="FAA_hydrolase"/>
    <property type="match status" value="1"/>
</dbReference>